<gene>
    <name evidence="1" type="ORF">H8S22_08475</name>
</gene>
<proteinExistence type="predicted"/>
<protein>
    <submittedName>
        <fullName evidence="1">Uncharacterized protein</fullName>
    </submittedName>
</protein>
<dbReference type="Proteomes" id="UP000635828">
    <property type="component" value="Unassembled WGS sequence"/>
</dbReference>
<evidence type="ECO:0000313" key="1">
    <source>
        <dbReference type="EMBL" id="MBC5677642.1"/>
    </source>
</evidence>
<dbReference type="EMBL" id="JACOOS010000008">
    <property type="protein sequence ID" value="MBC5677642.1"/>
    <property type="molecule type" value="Genomic_DNA"/>
</dbReference>
<evidence type="ECO:0000313" key="2">
    <source>
        <dbReference type="Proteomes" id="UP000635828"/>
    </source>
</evidence>
<sequence>MRRSKDKFYKRQIFDCLMEGKVVAAGEITQEVGLSEKSVRNKLDGMNEFLLQKKSSASRGRRCSMYTSCQRISYSCPFKSCVLNSLVFQK</sequence>
<organism evidence="1 2">
    <name type="scientific">Anaerostipes hominis</name>
    <name type="common">ex Liu et al. 2021</name>
    <dbReference type="NCBI Taxonomy" id="2763018"/>
    <lineage>
        <taxon>Bacteria</taxon>
        <taxon>Bacillati</taxon>
        <taxon>Bacillota</taxon>
        <taxon>Clostridia</taxon>
        <taxon>Lachnospirales</taxon>
        <taxon>Lachnospiraceae</taxon>
        <taxon>Anaerostipes</taxon>
    </lineage>
</organism>
<reference evidence="1 2" key="1">
    <citation type="submission" date="2020-08" db="EMBL/GenBank/DDBJ databases">
        <title>Genome public.</title>
        <authorList>
            <person name="Liu C."/>
            <person name="Sun Q."/>
        </authorList>
    </citation>
    <scope>NUCLEOTIDE SEQUENCE [LARGE SCALE GENOMIC DNA]</scope>
    <source>
        <strain evidence="1 2">NSJ-7</strain>
    </source>
</reference>
<accession>A0ABR7FR15</accession>
<dbReference type="RefSeq" id="WP_051405241.1">
    <property type="nucleotide sequence ID" value="NZ_JACOOS010000008.1"/>
</dbReference>
<name>A0ABR7FR15_9FIRM</name>
<comment type="caution">
    <text evidence="1">The sequence shown here is derived from an EMBL/GenBank/DDBJ whole genome shotgun (WGS) entry which is preliminary data.</text>
</comment>
<keyword evidence="2" id="KW-1185">Reference proteome</keyword>